<dbReference type="InterPro" id="IPR051829">
    <property type="entry name" value="Multiheme_Cytochr_ET"/>
</dbReference>
<gene>
    <name evidence="4" type="ORF">LPQ35_01660</name>
</gene>
<name>A0ABZ3H629_GEOAI</name>
<evidence type="ECO:0000313" key="4">
    <source>
        <dbReference type="EMBL" id="XAT64099.1"/>
    </source>
</evidence>
<dbReference type="Gene3D" id="2.60.40.10">
    <property type="entry name" value="Immunoglobulins"/>
    <property type="match status" value="1"/>
</dbReference>
<protein>
    <submittedName>
        <fullName evidence="4">Cytochrome c3 family protein</fullName>
    </submittedName>
</protein>
<feature type="domain" description="Outer membrane cytochrome MtrC/MtrF-like" evidence="3">
    <location>
        <begin position="319"/>
        <end position="489"/>
    </location>
</feature>
<dbReference type="PANTHER" id="PTHR35038">
    <property type="entry name" value="DISSIMILATORY SULFITE REDUCTASE SIRA"/>
    <property type="match status" value="1"/>
</dbReference>
<keyword evidence="1" id="KW-0732">Signal</keyword>
<proteinExistence type="predicted"/>
<evidence type="ECO:0000256" key="1">
    <source>
        <dbReference type="ARBA" id="ARBA00022729"/>
    </source>
</evidence>
<evidence type="ECO:0000313" key="5">
    <source>
        <dbReference type="Proteomes" id="UP001492541"/>
    </source>
</evidence>
<organism evidence="4 5">
    <name type="scientific">Geoglobus acetivorans</name>
    <dbReference type="NCBI Taxonomy" id="565033"/>
    <lineage>
        <taxon>Archaea</taxon>
        <taxon>Methanobacteriati</taxon>
        <taxon>Methanobacteriota</taxon>
        <taxon>Archaeoglobi</taxon>
        <taxon>Archaeoglobales</taxon>
        <taxon>Archaeoglobaceae</taxon>
        <taxon>Geoglobus</taxon>
    </lineage>
</organism>
<dbReference type="SUPFAM" id="SSF48695">
    <property type="entry name" value="Multiheme cytochromes"/>
    <property type="match status" value="3"/>
</dbReference>
<dbReference type="InterPro" id="IPR036280">
    <property type="entry name" value="Multihaem_cyt_sf"/>
</dbReference>
<evidence type="ECO:0000256" key="2">
    <source>
        <dbReference type="SAM" id="MobiDB-lite"/>
    </source>
</evidence>
<dbReference type="PANTHER" id="PTHR35038:SF8">
    <property type="entry name" value="C-TYPE POLYHEME CYTOCHROME OMCC"/>
    <property type="match status" value="1"/>
</dbReference>
<dbReference type="CDD" id="cd08168">
    <property type="entry name" value="Cytochrom_C3"/>
    <property type="match status" value="2"/>
</dbReference>
<feature type="region of interest" description="Disordered" evidence="2">
    <location>
        <begin position="158"/>
        <end position="182"/>
    </location>
</feature>
<reference evidence="4 5" key="1">
    <citation type="submission" date="2021-11" db="EMBL/GenBank/DDBJ databases">
        <title>Whole genome of Geoglobus acetivorans.</title>
        <authorList>
            <person name="Liu D."/>
        </authorList>
    </citation>
    <scope>NUCLEOTIDE SEQUENCE [LARGE SCALE GENOMIC DNA]</scope>
    <source>
        <strain evidence="4 5">SBH6</strain>
    </source>
</reference>
<dbReference type="Gene3D" id="3.90.10.10">
    <property type="entry name" value="Cytochrome C3"/>
    <property type="match status" value="3"/>
</dbReference>
<dbReference type="EMBL" id="CP087714">
    <property type="protein sequence ID" value="XAT64099.1"/>
    <property type="molecule type" value="Genomic_DNA"/>
</dbReference>
<dbReference type="RefSeq" id="WP_193806468.1">
    <property type="nucleotide sequence ID" value="NZ_CP087714.1"/>
</dbReference>
<dbReference type="Proteomes" id="UP001492541">
    <property type="component" value="Chromosome"/>
</dbReference>
<dbReference type="InterPro" id="IPR054337">
    <property type="entry name" value="Mtrc-MtrF-like_dom_II/IV"/>
</dbReference>
<dbReference type="Pfam" id="PF22113">
    <property type="entry name" value="Mtrc-MtrF_II-IV_dom"/>
    <property type="match status" value="1"/>
</dbReference>
<dbReference type="InterPro" id="IPR013783">
    <property type="entry name" value="Ig-like_fold"/>
</dbReference>
<accession>A0ABZ3H629</accession>
<keyword evidence="5" id="KW-1185">Reference proteome</keyword>
<sequence>MFADLLKNSGVSKYFLLIALAAFILLAVSGPVFAQPTKIVVTTDRYAVWNPYYNDVGTSDSTFTAYALLLDEKGLPVANEEITFIIYTASDAKITLTATTNSNGIAYVSYDVRNKISSSSDSDAGQWTIVAYPTSYPNIKGSTQTWFTSKTGCKSNCHESGATDRGGNPKSPYNDNWGKSKTKAEEAHTVSGMMGGHDGRYCTDCHSGYDNEKGVYGLSGQNRPIGSHTAKYCDNCHRFGSETVDGMLDVYSARNAGGIPDMPSCYDCHPQKNSKVSPVQTTGSVGSYTGVSVYSWDRSNGPLVAHTASGNGVDDGVPCIFCHGPMHNITAPYPAGLGNSYTEDEQCLTCHTNQGKHSANNPIYCTACHSQDAHSIGVLDKNAGTQPTYTALGSTNAITKNDCESCHSPGKISDFFSTLKSYDSQAYTMDYNTLTDSFGKAISKHAGKVECTACHDDSDFHSITFLSSSGVYSTSKSGLADCYDCHSDSPARNTLVGRGYNPPYFSFQHGNAGYDGKNWDNYWNSDREACYYCHERSPHGDVRGNVTGLDVKADLSGKACAACHVKSYSGYMGNTMNPEPPAIDVNNTGKARNLAGKEWYNHTKYLDDYSDATCFGCHAPSPDFPRDFYAFVHGVDEGLKPGPDCASCHDLNERPPKRVDISAFSNSVHASLNSNAGNTAPVNPLSKACWACHGDGNEPMDHPDSYKNPKSCEDCHLTGNYGAPVVSEHTKNGLNVRVSKDCWSCHGIDVMQNANSDSEGSEKAFASHYAKTPDFSANINGVTGTDCYSCHQNTSTPFSSAMVNVNHTYMPDHGTKICWDCHGKDMHSGLQKPSISSDYCRSCHTGFEKHSGTVDCFVCHMDGSDTTYDSTKAQIHGIKFPSADGYSTSKSLGCYACHTGKLNESLSSWGVTAPKIPEFSHSNYPANGTRWGSYWNGPDSACTFCHTSDVHSTSVKGNVSLVKGSNSYRADLASSYWCSACHYSSYSGYRGDSLSPVPPDIATYSTPSDGIKWFDHSPYVSSDYTDAKCLECHGSDVSKSNEFVHAVKEGVGGACISCHTDPYYSDVPVNVSSFGRHGNLDGVTGVDDNDCRVCHYSPFEMLRSGWTTGTYSCEDCHSSSVPDDVRIANFRHGNNSCLDCHAGGGMDNGKLYHSDYSTPFGAVKEPGWNGWSKNVVDCSDCHVSHAKEAPFRAVGISSYMTFTSSCGGVNCHGAGNVHDAVKSQYIYPPFVRISIDRNMVLEGETVSVSADVWGYGVQINDSWYEVLDSRDNVVLSGKASPSDGSFGGLKNGYGYENVGFSFSANFDPGVYRIRVYAEKDTGVVGYSEAKLVVGAIGSTAANFEFETWNIDGTLTNWALSGSGTLEKSTNSKSGHSAKITTSSEARIESIKFPVESNKDYLVIVFANFSGKAGLTVKKWSNGALVETTPEVVAEGNPGRWIAFGTVVNSGNADSFSLMLRVYSGYAYFDNVSVVTVPLLENRAVNGEFEENEDSKYLYYDMDKENENVKAWEPKKENGILATLNDKGRNRVLAMIGTGYWTSAYQDSVFGQAARNYARDYGIRISGEFIAMVDIYKLGGNFGGLEFGFWDWDYGQNRNNLLEDGSYRVGFYDDTGQWRTVVVLDDMGNANLLQIKLRGENAQQLMFDDVRCYLNEGVIK</sequence>
<evidence type="ECO:0000259" key="3">
    <source>
        <dbReference type="Pfam" id="PF22113"/>
    </source>
</evidence>
<dbReference type="Gene3D" id="1.10.1130.10">
    <property type="entry name" value="Flavocytochrome C3, Chain A"/>
    <property type="match status" value="2"/>
</dbReference>
<dbReference type="Gene3D" id="2.60.120.260">
    <property type="entry name" value="Galactose-binding domain-like"/>
    <property type="match status" value="1"/>
</dbReference>
<dbReference type="GeneID" id="90448351"/>